<protein>
    <submittedName>
        <fullName evidence="5">4'-phosphopantetheinyl transferase family protein</fullName>
    </submittedName>
</protein>
<dbReference type="PANTHER" id="PTHR12215:SF10">
    <property type="entry name" value="L-AMINOADIPATE-SEMIALDEHYDE DEHYDROGENASE-PHOSPHOPANTETHEINYL TRANSFERASE"/>
    <property type="match status" value="1"/>
</dbReference>
<dbReference type="InterPro" id="IPR008278">
    <property type="entry name" value="4-PPantetheinyl_Trfase_dom"/>
</dbReference>
<dbReference type="RefSeq" id="WP_345227717.1">
    <property type="nucleotide sequence ID" value="NZ_BAAAXE010000014.1"/>
</dbReference>
<keyword evidence="2 5" id="KW-0808">Transferase</keyword>
<evidence type="ECO:0000256" key="3">
    <source>
        <dbReference type="SAM" id="MobiDB-lite"/>
    </source>
</evidence>
<organism evidence="5 6">
    <name type="scientific">Streptomyces cremeus</name>
    <dbReference type="NCBI Taxonomy" id="66881"/>
    <lineage>
        <taxon>Bacteria</taxon>
        <taxon>Bacillati</taxon>
        <taxon>Actinomycetota</taxon>
        <taxon>Actinomycetes</taxon>
        <taxon>Kitasatosporales</taxon>
        <taxon>Streptomycetaceae</taxon>
        <taxon>Streptomyces</taxon>
    </lineage>
</organism>
<dbReference type="GO" id="GO:0016740">
    <property type="term" value="F:transferase activity"/>
    <property type="evidence" value="ECO:0007669"/>
    <property type="project" value="UniProtKB-KW"/>
</dbReference>
<evidence type="ECO:0000256" key="2">
    <source>
        <dbReference type="ARBA" id="ARBA00022679"/>
    </source>
</evidence>
<dbReference type="EMBL" id="JBHMCR010000005">
    <property type="protein sequence ID" value="MFB9520330.1"/>
    <property type="molecule type" value="Genomic_DNA"/>
</dbReference>
<dbReference type="Pfam" id="PF01648">
    <property type="entry name" value="ACPS"/>
    <property type="match status" value="1"/>
</dbReference>
<dbReference type="SUPFAM" id="SSF56214">
    <property type="entry name" value="4'-phosphopantetheinyl transferase"/>
    <property type="match status" value="2"/>
</dbReference>
<sequence length="242" mass="25700">MSAPEHRASASLAEPRPLTPGALPGPLPAPGAVPDLWSLRILAYDAPDAPDALALLDPAERRRHSAFRRAEDRVRYLVAHAALRGLAGAYLRQEPASVRFGREDCPLCPEPHGRPSLPGSGLHFSLSHSADLVMFAFGATPVGVDVEILPSPSQVDEVAQVLHPREQRELAALQGDDPARAAAFGRCWCRKEAYLKGTGTGLAVPLGDTYVGAGERPGDVPGWRIADVRAPEGYAAALAYVT</sequence>
<evidence type="ECO:0000313" key="5">
    <source>
        <dbReference type="EMBL" id="MFB9520330.1"/>
    </source>
</evidence>
<feature type="region of interest" description="Disordered" evidence="3">
    <location>
        <begin position="1"/>
        <end position="26"/>
    </location>
</feature>
<name>A0ABV5PAV4_STRCM</name>
<accession>A0ABV5PAV4</accession>
<reference evidence="5 6" key="1">
    <citation type="submission" date="2024-09" db="EMBL/GenBank/DDBJ databases">
        <authorList>
            <person name="Sun Q."/>
            <person name="Mori K."/>
        </authorList>
    </citation>
    <scope>NUCLEOTIDE SEQUENCE [LARGE SCALE GENOMIC DNA]</scope>
    <source>
        <strain evidence="5 6">JCM 4362</strain>
    </source>
</reference>
<gene>
    <name evidence="5" type="ORF">ACFFTU_10270</name>
</gene>
<comment type="caution">
    <text evidence="5">The sequence shown here is derived from an EMBL/GenBank/DDBJ whole genome shotgun (WGS) entry which is preliminary data.</text>
</comment>
<evidence type="ECO:0000313" key="6">
    <source>
        <dbReference type="Proteomes" id="UP001589718"/>
    </source>
</evidence>
<dbReference type="InterPro" id="IPR050559">
    <property type="entry name" value="P-Pant_transferase_sf"/>
</dbReference>
<feature type="domain" description="4'-phosphopantetheinyl transferase" evidence="4">
    <location>
        <begin position="141"/>
        <end position="207"/>
    </location>
</feature>
<comment type="similarity">
    <text evidence="1">Belongs to the P-Pant transferase superfamily. Gsp/Sfp/HetI/AcpT family.</text>
</comment>
<keyword evidence="6" id="KW-1185">Reference proteome</keyword>
<dbReference type="Proteomes" id="UP001589718">
    <property type="component" value="Unassembled WGS sequence"/>
</dbReference>
<dbReference type="Gene3D" id="3.90.470.20">
    <property type="entry name" value="4'-phosphopantetheinyl transferase domain"/>
    <property type="match status" value="1"/>
</dbReference>
<dbReference type="PANTHER" id="PTHR12215">
    <property type="entry name" value="PHOSPHOPANTETHEINE TRANSFERASE"/>
    <property type="match status" value="1"/>
</dbReference>
<proteinExistence type="inferred from homology"/>
<dbReference type="InterPro" id="IPR037143">
    <property type="entry name" value="4-PPantetheinyl_Trfase_dom_sf"/>
</dbReference>
<evidence type="ECO:0000256" key="1">
    <source>
        <dbReference type="ARBA" id="ARBA00010990"/>
    </source>
</evidence>
<evidence type="ECO:0000259" key="4">
    <source>
        <dbReference type="Pfam" id="PF01648"/>
    </source>
</evidence>